<dbReference type="GO" id="GO:0004497">
    <property type="term" value="F:monooxygenase activity"/>
    <property type="evidence" value="ECO:0007669"/>
    <property type="project" value="UniProtKB-KW"/>
</dbReference>
<dbReference type="GO" id="GO:0020037">
    <property type="term" value="F:heme binding"/>
    <property type="evidence" value="ECO:0007669"/>
    <property type="project" value="InterPro"/>
</dbReference>
<evidence type="ECO:0000256" key="3">
    <source>
        <dbReference type="ARBA" id="ARBA00022723"/>
    </source>
</evidence>
<evidence type="ECO:0000313" key="8">
    <source>
        <dbReference type="EMBL" id="KAF2435995.1"/>
    </source>
</evidence>
<keyword evidence="5 7" id="KW-0408">Iron</keyword>
<evidence type="ECO:0000256" key="2">
    <source>
        <dbReference type="ARBA" id="ARBA00010617"/>
    </source>
</evidence>
<dbReference type="Pfam" id="PF00067">
    <property type="entry name" value="p450"/>
    <property type="match status" value="1"/>
</dbReference>
<sequence length="525" mass="59744">MAIILVAAIALAAYTVYGAIWRLYLSPIAHIPGPRIAAVTLWYEFYYDVILGGQYTFKIIKLHKKYGPILRISPWEVHIGDPDYYHTLYCSSASGQKRDKNPWFTKSFGLNLSTSGTPEHDLHKLRRGAIGVFFSMTSVRKLEGLIRDRALALLKRFDEFKESGEVLMASWAFSAFTNDIVMSYSFGRSDNRIEAPDFDPSYRDASFFGSTMENPLKHAPWINQLFLAIPDSIARLLHPAMTEFIRQKRLKDCPQNTQKQIESIIAGINDSDKSISHATIFHQILHSKLPPHEKTLPRLTDEAQVMMMAGTLTVAWTLEVIMYWLCRQPDTLKALKTELKTVMPEINTVVPLTTLETLPYLNAVIKEGLRLTYGVSCRLMRSCPDAEMKYTDPETGKEWIIPAGVPVGLSSVQIHHDKSIFPDSKHFYPERWLKAAAEGKNLDKYLISFTAGARICLGRDLAYAELYINLSNVWRRWGSTGYRDESDVGVFELYETTLRDVEIEADHFLPIQQPGTKGIRVRCYT</sequence>
<dbReference type="PRINTS" id="PR00385">
    <property type="entry name" value="P450"/>
</dbReference>
<dbReference type="InterPro" id="IPR050121">
    <property type="entry name" value="Cytochrome_P450_monoxygenase"/>
</dbReference>
<dbReference type="OrthoDB" id="3945418at2759"/>
<evidence type="ECO:0000313" key="9">
    <source>
        <dbReference type="Proteomes" id="UP000800235"/>
    </source>
</evidence>
<evidence type="ECO:0000256" key="5">
    <source>
        <dbReference type="ARBA" id="ARBA00023004"/>
    </source>
</evidence>
<comment type="similarity">
    <text evidence="2">Belongs to the cytochrome P450 family.</text>
</comment>
<dbReference type="Gene3D" id="1.10.630.10">
    <property type="entry name" value="Cytochrome P450"/>
    <property type="match status" value="1"/>
</dbReference>
<proteinExistence type="inferred from homology"/>
<comment type="cofactor">
    <cofactor evidence="1 7">
        <name>heme</name>
        <dbReference type="ChEBI" id="CHEBI:30413"/>
    </cofactor>
</comment>
<comment type="caution">
    <text evidence="8">The sequence shown here is derived from an EMBL/GenBank/DDBJ whole genome shotgun (WGS) entry which is preliminary data.</text>
</comment>
<protein>
    <submittedName>
        <fullName evidence="8">Cytochrome P450</fullName>
    </submittedName>
</protein>
<keyword evidence="7" id="KW-0349">Heme</keyword>
<keyword evidence="9" id="KW-1185">Reference proteome</keyword>
<evidence type="ECO:0000256" key="1">
    <source>
        <dbReference type="ARBA" id="ARBA00001971"/>
    </source>
</evidence>
<dbReference type="InterPro" id="IPR001128">
    <property type="entry name" value="Cyt_P450"/>
</dbReference>
<dbReference type="PRINTS" id="PR00465">
    <property type="entry name" value="EP450IV"/>
</dbReference>
<organism evidence="8 9">
    <name type="scientific">Tothia fuscella</name>
    <dbReference type="NCBI Taxonomy" id="1048955"/>
    <lineage>
        <taxon>Eukaryota</taxon>
        <taxon>Fungi</taxon>
        <taxon>Dikarya</taxon>
        <taxon>Ascomycota</taxon>
        <taxon>Pezizomycotina</taxon>
        <taxon>Dothideomycetes</taxon>
        <taxon>Pleosporomycetidae</taxon>
        <taxon>Venturiales</taxon>
        <taxon>Cylindrosympodiaceae</taxon>
        <taxon>Tothia</taxon>
    </lineage>
</organism>
<dbReference type="AlphaFoldDB" id="A0A9P4U3J1"/>
<evidence type="ECO:0000256" key="6">
    <source>
        <dbReference type="ARBA" id="ARBA00023033"/>
    </source>
</evidence>
<reference evidence="8" key="1">
    <citation type="journal article" date="2020" name="Stud. Mycol.">
        <title>101 Dothideomycetes genomes: a test case for predicting lifestyles and emergence of pathogens.</title>
        <authorList>
            <person name="Haridas S."/>
            <person name="Albert R."/>
            <person name="Binder M."/>
            <person name="Bloem J."/>
            <person name="Labutti K."/>
            <person name="Salamov A."/>
            <person name="Andreopoulos B."/>
            <person name="Baker S."/>
            <person name="Barry K."/>
            <person name="Bills G."/>
            <person name="Bluhm B."/>
            <person name="Cannon C."/>
            <person name="Castanera R."/>
            <person name="Culley D."/>
            <person name="Daum C."/>
            <person name="Ezra D."/>
            <person name="Gonzalez J."/>
            <person name="Henrissat B."/>
            <person name="Kuo A."/>
            <person name="Liang C."/>
            <person name="Lipzen A."/>
            <person name="Lutzoni F."/>
            <person name="Magnuson J."/>
            <person name="Mondo S."/>
            <person name="Nolan M."/>
            <person name="Ohm R."/>
            <person name="Pangilinan J."/>
            <person name="Park H.-J."/>
            <person name="Ramirez L."/>
            <person name="Alfaro M."/>
            <person name="Sun H."/>
            <person name="Tritt A."/>
            <person name="Yoshinaga Y."/>
            <person name="Zwiers L.-H."/>
            <person name="Turgeon B."/>
            <person name="Goodwin S."/>
            <person name="Spatafora J."/>
            <person name="Crous P."/>
            <person name="Grigoriev I."/>
        </authorList>
    </citation>
    <scope>NUCLEOTIDE SEQUENCE</scope>
    <source>
        <strain evidence="8">CBS 130266</strain>
    </source>
</reference>
<name>A0A9P4U3J1_9PEZI</name>
<dbReference type="Proteomes" id="UP000800235">
    <property type="component" value="Unassembled WGS sequence"/>
</dbReference>
<evidence type="ECO:0000256" key="4">
    <source>
        <dbReference type="ARBA" id="ARBA00023002"/>
    </source>
</evidence>
<evidence type="ECO:0000256" key="7">
    <source>
        <dbReference type="PIRSR" id="PIRSR602403-1"/>
    </source>
</evidence>
<dbReference type="PANTHER" id="PTHR24305:SF157">
    <property type="entry name" value="N-ACETYLTRYPTOPHAN 6-HYDROXYLASE IVOC-RELATED"/>
    <property type="match status" value="1"/>
</dbReference>
<gene>
    <name evidence="8" type="ORF">EJ08DRAFT_714531</name>
</gene>
<feature type="binding site" description="axial binding residue" evidence="7">
    <location>
        <position position="456"/>
    </location>
    <ligand>
        <name>heme</name>
        <dbReference type="ChEBI" id="CHEBI:30413"/>
    </ligand>
    <ligandPart>
        <name>Fe</name>
        <dbReference type="ChEBI" id="CHEBI:18248"/>
    </ligandPart>
</feature>
<keyword evidence="4" id="KW-0560">Oxidoreductase</keyword>
<accession>A0A9P4U3J1</accession>
<dbReference type="EMBL" id="MU007011">
    <property type="protein sequence ID" value="KAF2435995.1"/>
    <property type="molecule type" value="Genomic_DNA"/>
</dbReference>
<dbReference type="PANTHER" id="PTHR24305">
    <property type="entry name" value="CYTOCHROME P450"/>
    <property type="match status" value="1"/>
</dbReference>
<dbReference type="InterPro" id="IPR036396">
    <property type="entry name" value="Cyt_P450_sf"/>
</dbReference>
<keyword evidence="3 7" id="KW-0479">Metal-binding</keyword>
<dbReference type="SUPFAM" id="SSF48264">
    <property type="entry name" value="Cytochrome P450"/>
    <property type="match status" value="1"/>
</dbReference>
<dbReference type="GO" id="GO:0005506">
    <property type="term" value="F:iron ion binding"/>
    <property type="evidence" value="ECO:0007669"/>
    <property type="project" value="InterPro"/>
</dbReference>
<dbReference type="GO" id="GO:0016705">
    <property type="term" value="F:oxidoreductase activity, acting on paired donors, with incorporation or reduction of molecular oxygen"/>
    <property type="evidence" value="ECO:0007669"/>
    <property type="project" value="InterPro"/>
</dbReference>
<dbReference type="CDD" id="cd11062">
    <property type="entry name" value="CYP58-like"/>
    <property type="match status" value="1"/>
</dbReference>
<dbReference type="InterPro" id="IPR002403">
    <property type="entry name" value="Cyt_P450_E_grp-IV"/>
</dbReference>
<keyword evidence="6" id="KW-0503">Monooxygenase</keyword>